<feature type="compositionally biased region" description="Acidic residues" evidence="1">
    <location>
        <begin position="114"/>
        <end position="127"/>
    </location>
</feature>
<reference evidence="2 3" key="1">
    <citation type="journal article" date="2019" name="Fungal Biol. Biotechnol.">
        <title>Draft genome sequence of fastidious pathogen Ceratobasidium theobromae, which causes vascular-streak dieback in Theobroma cacao.</title>
        <authorList>
            <person name="Ali S.S."/>
            <person name="Asman A."/>
            <person name="Shao J."/>
            <person name="Firmansyah A.P."/>
            <person name="Susilo A.W."/>
            <person name="Rosmana A."/>
            <person name="McMahon P."/>
            <person name="Junaid M."/>
            <person name="Guest D."/>
            <person name="Kheng T.Y."/>
            <person name="Meinhardt L.W."/>
            <person name="Bailey B.A."/>
        </authorList>
    </citation>
    <scope>NUCLEOTIDE SEQUENCE [LARGE SCALE GENOMIC DNA]</scope>
    <source>
        <strain evidence="2 3">CT2</strain>
    </source>
</reference>
<dbReference type="EMBL" id="SSOP01000045">
    <property type="protein sequence ID" value="KAB5593129.1"/>
    <property type="molecule type" value="Genomic_DNA"/>
</dbReference>
<dbReference type="Proteomes" id="UP000383932">
    <property type="component" value="Unassembled WGS sequence"/>
</dbReference>
<feature type="compositionally biased region" description="Polar residues" evidence="1">
    <location>
        <begin position="95"/>
        <end position="111"/>
    </location>
</feature>
<keyword evidence="3" id="KW-1185">Reference proteome</keyword>
<feature type="region of interest" description="Disordered" evidence="1">
    <location>
        <begin position="157"/>
        <end position="179"/>
    </location>
</feature>
<comment type="caution">
    <text evidence="2">The sequence shown here is derived from an EMBL/GenBank/DDBJ whole genome shotgun (WGS) entry which is preliminary data.</text>
</comment>
<dbReference type="AlphaFoldDB" id="A0A5N5QNA4"/>
<feature type="region of interest" description="Disordered" evidence="1">
    <location>
        <begin position="83"/>
        <end position="144"/>
    </location>
</feature>
<accession>A0A5N5QNA4</accession>
<proteinExistence type="predicted"/>
<evidence type="ECO:0000313" key="3">
    <source>
        <dbReference type="Proteomes" id="UP000383932"/>
    </source>
</evidence>
<sequence>MVSSISPTLLPPPQLFPFLLPRSNQPHPTPIPAHGPTRFSERRDLKEEGDILSDEEMEVEEMANIRAYGHNFLIPLGKHMTLDEETADAAEPSEPGTSDTNSPTQSASQAGTDLDADMQDLDADVQDLDANSTQDLDASAQDLDASLQDLDADVLNEDSEASVATDQSLVDDERVDQGL</sequence>
<dbReference type="OrthoDB" id="3267661at2759"/>
<evidence type="ECO:0000313" key="2">
    <source>
        <dbReference type="EMBL" id="KAB5593129.1"/>
    </source>
</evidence>
<gene>
    <name evidence="2" type="ORF">CTheo_3431</name>
</gene>
<organism evidence="2 3">
    <name type="scientific">Ceratobasidium theobromae</name>
    <dbReference type="NCBI Taxonomy" id="1582974"/>
    <lineage>
        <taxon>Eukaryota</taxon>
        <taxon>Fungi</taxon>
        <taxon>Dikarya</taxon>
        <taxon>Basidiomycota</taxon>
        <taxon>Agaricomycotina</taxon>
        <taxon>Agaricomycetes</taxon>
        <taxon>Cantharellales</taxon>
        <taxon>Ceratobasidiaceae</taxon>
        <taxon>Ceratobasidium</taxon>
    </lineage>
</organism>
<feature type="compositionally biased region" description="Low complexity" evidence="1">
    <location>
        <begin position="128"/>
        <end position="144"/>
    </location>
</feature>
<protein>
    <submittedName>
        <fullName evidence="2">Uncharacterized protein</fullName>
    </submittedName>
</protein>
<name>A0A5N5QNA4_9AGAM</name>
<feature type="region of interest" description="Disordered" evidence="1">
    <location>
        <begin position="21"/>
        <end position="44"/>
    </location>
</feature>
<evidence type="ECO:0000256" key="1">
    <source>
        <dbReference type="SAM" id="MobiDB-lite"/>
    </source>
</evidence>